<keyword evidence="8" id="KW-0456">Lyase</keyword>
<evidence type="ECO:0000256" key="5">
    <source>
        <dbReference type="ARBA" id="ARBA00022679"/>
    </source>
</evidence>
<dbReference type="EMBL" id="JAAAWO010000006">
    <property type="protein sequence ID" value="NDW15761.1"/>
    <property type="molecule type" value="Genomic_DNA"/>
</dbReference>
<dbReference type="Gene3D" id="3.40.1010.10">
    <property type="entry name" value="Cobalt-precorrin-4 Transmethylase, Domain 1"/>
    <property type="match status" value="1"/>
</dbReference>
<feature type="domain" description="Tetrapyrrole methylase" evidence="13">
    <location>
        <begin position="48"/>
        <end position="259"/>
    </location>
</feature>
<dbReference type="GO" id="GO:0016829">
    <property type="term" value="F:lyase activity"/>
    <property type="evidence" value="ECO:0007669"/>
    <property type="project" value="UniProtKB-KW"/>
</dbReference>
<dbReference type="PANTHER" id="PTHR45790:SF1">
    <property type="entry name" value="SIROHEME SYNTHASE"/>
    <property type="match status" value="1"/>
</dbReference>
<evidence type="ECO:0000256" key="6">
    <source>
        <dbReference type="ARBA" id="ARBA00022691"/>
    </source>
</evidence>
<proteinExistence type="inferred from homology"/>
<evidence type="ECO:0000256" key="9">
    <source>
        <dbReference type="ARBA" id="ARBA00023244"/>
    </source>
</evidence>
<dbReference type="GO" id="GO:0004851">
    <property type="term" value="F:uroporphyrin-III C-methyltransferase activity"/>
    <property type="evidence" value="ECO:0007669"/>
    <property type="project" value="UniProtKB-EC"/>
</dbReference>
<dbReference type="Gene3D" id="3.30.950.10">
    <property type="entry name" value="Methyltransferase, Cobalt-precorrin-4 Transmethylase, Domain 2"/>
    <property type="match status" value="1"/>
</dbReference>
<evidence type="ECO:0000256" key="4">
    <source>
        <dbReference type="ARBA" id="ARBA00022603"/>
    </source>
</evidence>
<keyword evidence="10" id="KW-0511">Multifunctional enzyme</keyword>
<keyword evidence="3" id="KW-0169">Cobalamin biosynthesis</keyword>
<comment type="pathway">
    <text evidence="12">Cofactor biosynthesis; adenosylcobalamin biosynthesis; precorrin-2 from uroporphyrinogen III: step 1/1.</text>
</comment>
<dbReference type="NCBIfam" id="TIGR01469">
    <property type="entry name" value="cobA_cysG_Cterm"/>
    <property type="match status" value="1"/>
</dbReference>
<dbReference type="EC" id="2.1.1.107" evidence="2"/>
<evidence type="ECO:0000313" key="14">
    <source>
        <dbReference type="EMBL" id="NDW15761.1"/>
    </source>
</evidence>
<evidence type="ECO:0000256" key="3">
    <source>
        <dbReference type="ARBA" id="ARBA00022573"/>
    </source>
</evidence>
<dbReference type="GO" id="GO:0019354">
    <property type="term" value="P:siroheme biosynthetic process"/>
    <property type="evidence" value="ECO:0007669"/>
    <property type="project" value="UniProtKB-UniPathway"/>
</dbReference>
<dbReference type="SUPFAM" id="SSF53790">
    <property type="entry name" value="Tetrapyrrole methylase"/>
    <property type="match status" value="1"/>
</dbReference>
<dbReference type="FunFam" id="3.40.1010.10:FF:000001">
    <property type="entry name" value="Siroheme synthase"/>
    <property type="match status" value="1"/>
</dbReference>
<evidence type="ECO:0000256" key="12">
    <source>
        <dbReference type="ARBA" id="ARBA00060548"/>
    </source>
</evidence>
<dbReference type="PANTHER" id="PTHR45790">
    <property type="entry name" value="SIROHEME SYNTHASE-RELATED"/>
    <property type="match status" value="1"/>
</dbReference>
<dbReference type="CDD" id="cd11642">
    <property type="entry name" value="SUMT"/>
    <property type="match status" value="1"/>
</dbReference>
<keyword evidence="4 14" id="KW-0489">Methyltransferase</keyword>
<evidence type="ECO:0000256" key="1">
    <source>
        <dbReference type="ARBA" id="ARBA00005879"/>
    </source>
</evidence>
<dbReference type="NCBIfam" id="NF004790">
    <property type="entry name" value="PRK06136.1"/>
    <property type="match status" value="1"/>
</dbReference>
<accession>A0A6N9TF42</accession>
<comment type="similarity">
    <text evidence="1">Belongs to the precorrin methyltransferase family.</text>
</comment>
<dbReference type="RefSeq" id="WP_163106487.1">
    <property type="nucleotide sequence ID" value="NZ_JAAAWO010000006.1"/>
</dbReference>
<dbReference type="InterPro" id="IPR014777">
    <property type="entry name" value="4pyrrole_Mease_sub1"/>
</dbReference>
<dbReference type="InterPro" id="IPR006366">
    <property type="entry name" value="CobA/CysG_C"/>
</dbReference>
<evidence type="ECO:0000256" key="11">
    <source>
        <dbReference type="ARBA" id="ARBA00025705"/>
    </source>
</evidence>
<keyword evidence="7" id="KW-0560">Oxidoreductase</keyword>
<evidence type="ECO:0000256" key="10">
    <source>
        <dbReference type="ARBA" id="ARBA00023268"/>
    </source>
</evidence>
<dbReference type="AlphaFoldDB" id="A0A6N9TF42"/>
<reference evidence="14 15" key="1">
    <citation type="submission" date="2020-01" db="EMBL/GenBank/DDBJ databases">
        <title>Genomes of bacteria type strains.</title>
        <authorList>
            <person name="Chen J."/>
            <person name="Zhu S."/>
            <person name="Yang J."/>
        </authorList>
    </citation>
    <scope>NUCLEOTIDE SEQUENCE [LARGE SCALE GENOMIC DNA]</scope>
    <source>
        <strain evidence="14 15">LMG 24078</strain>
    </source>
</reference>
<sequence length="298" mass="32256">MNARLHAFSGALHSALFRIQSAFINRDTGIDTTTPSAIHSNRKHRGEVFIVGAGPGDAELLTLKAHRLLQTADVVLFDWLVSQSVLDCIPRHISKEFVGKRCGKHSMPQTMICQRLVELGLEGKRVVRLKGGDPAIFARTSEETMALHSAGIKFAIVPGITAASGASAYTGIPLTDRRFAQSVKFMTAQFQNPEKQADWTAIANSAKHETTVIYMGLKRLQQLSEKLIDEGIDSGLPVAVIENACCPEQQVVTGTITTIYQRVLDAVVAGPALVIIGEVVTARQPVSAELMNESTISQ</sequence>
<dbReference type="Proteomes" id="UP000471381">
    <property type="component" value="Unassembled WGS sequence"/>
</dbReference>
<name>A0A6N9TF42_9ALTE</name>
<evidence type="ECO:0000313" key="15">
    <source>
        <dbReference type="Proteomes" id="UP000471381"/>
    </source>
</evidence>
<keyword evidence="5 14" id="KW-0808">Transferase</keyword>
<comment type="caution">
    <text evidence="14">The sequence shown here is derived from an EMBL/GenBank/DDBJ whole genome shotgun (WGS) entry which is preliminary data.</text>
</comment>
<keyword evidence="15" id="KW-1185">Reference proteome</keyword>
<dbReference type="UniPathway" id="UPA00262">
    <property type="reaction ID" value="UER00211"/>
</dbReference>
<protein>
    <recommendedName>
        <fullName evidence="2">uroporphyrinogen-III C-methyltransferase</fullName>
        <ecNumber evidence="2">2.1.1.107</ecNumber>
    </recommendedName>
</protein>
<dbReference type="InterPro" id="IPR003043">
    <property type="entry name" value="Uropor_MeTrfase_CS"/>
</dbReference>
<organism evidence="14 15">
    <name type="scientific">Alteromonas genovensis</name>
    <dbReference type="NCBI Taxonomy" id="471225"/>
    <lineage>
        <taxon>Bacteria</taxon>
        <taxon>Pseudomonadati</taxon>
        <taxon>Pseudomonadota</taxon>
        <taxon>Gammaproteobacteria</taxon>
        <taxon>Alteromonadales</taxon>
        <taxon>Alteromonadaceae</taxon>
        <taxon>Alteromonas/Salinimonas group</taxon>
        <taxon>Alteromonas</taxon>
    </lineage>
</organism>
<keyword evidence="6" id="KW-0949">S-adenosyl-L-methionine</keyword>
<evidence type="ECO:0000259" key="13">
    <source>
        <dbReference type="Pfam" id="PF00590"/>
    </source>
</evidence>
<dbReference type="GO" id="GO:0009236">
    <property type="term" value="P:cobalamin biosynthetic process"/>
    <property type="evidence" value="ECO:0007669"/>
    <property type="project" value="UniProtKB-KW"/>
</dbReference>
<evidence type="ECO:0000256" key="2">
    <source>
        <dbReference type="ARBA" id="ARBA00012162"/>
    </source>
</evidence>
<dbReference type="InterPro" id="IPR014776">
    <property type="entry name" value="4pyrrole_Mease_sub2"/>
</dbReference>
<gene>
    <name evidence="14" type="primary">cobA</name>
    <name evidence="14" type="ORF">GTQ48_09550</name>
</gene>
<dbReference type="GO" id="GO:0032259">
    <property type="term" value="P:methylation"/>
    <property type="evidence" value="ECO:0007669"/>
    <property type="project" value="UniProtKB-KW"/>
</dbReference>
<dbReference type="FunFam" id="3.30.950.10:FF:000001">
    <property type="entry name" value="Siroheme synthase"/>
    <property type="match status" value="1"/>
</dbReference>
<dbReference type="InterPro" id="IPR000878">
    <property type="entry name" value="4pyrrol_Mease"/>
</dbReference>
<dbReference type="GO" id="GO:0016491">
    <property type="term" value="F:oxidoreductase activity"/>
    <property type="evidence" value="ECO:0007669"/>
    <property type="project" value="UniProtKB-KW"/>
</dbReference>
<evidence type="ECO:0000256" key="7">
    <source>
        <dbReference type="ARBA" id="ARBA00023002"/>
    </source>
</evidence>
<evidence type="ECO:0000256" key="8">
    <source>
        <dbReference type="ARBA" id="ARBA00023239"/>
    </source>
</evidence>
<dbReference type="InterPro" id="IPR050161">
    <property type="entry name" value="Siro_Cobalamin_biosynth"/>
</dbReference>
<comment type="pathway">
    <text evidence="11">Porphyrin-containing compound metabolism; siroheme biosynthesis; precorrin-2 from uroporphyrinogen III: step 1/1.</text>
</comment>
<dbReference type="InterPro" id="IPR035996">
    <property type="entry name" value="4pyrrol_Methylase_sf"/>
</dbReference>
<dbReference type="PROSITE" id="PS00839">
    <property type="entry name" value="SUMT_1"/>
    <property type="match status" value="1"/>
</dbReference>
<dbReference type="Pfam" id="PF00590">
    <property type="entry name" value="TP_methylase"/>
    <property type="match status" value="1"/>
</dbReference>
<keyword evidence="9" id="KW-0627">Porphyrin biosynthesis</keyword>